<keyword evidence="6" id="KW-0819">tRNA processing</keyword>
<evidence type="ECO:0000256" key="10">
    <source>
        <dbReference type="ARBA" id="ARBA00029774"/>
    </source>
</evidence>
<comment type="caution">
    <text evidence="13">The sequence shown here is derived from an EMBL/GenBank/DDBJ whole genome shotgun (WGS) entry which is preliminary data.</text>
</comment>
<dbReference type="RefSeq" id="WP_121917060.1">
    <property type="nucleotide sequence ID" value="NZ_REFV01000006.1"/>
</dbReference>
<reference evidence="13 14" key="1">
    <citation type="submission" date="2018-10" db="EMBL/GenBank/DDBJ databases">
        <title>Dokdonia luteus sp. nov., isolated from sea water.</title>
        <authorList>
            <person name="Zhou L.Y."/>
            <person name="Du Z.J."/>
        </authorList>
    </citation>
    <scope>NUCLEOTIDE SEQUENCE [LARGE SCALE GENOMIC DNA]</scope>
    <source>
        <strain evidence="13 14">SH27</strain>
    </source>
</reference>
<keyword evidence="7" id="KW-0548">Nucleotidyltransferase</keyword>
<evidence type="ECO:0000256" key="11">
    <source>
        <dbReference type="ARBA" id="ARBA00048366"/>
    </source>
</evidence>
<evidence type="ECO:0000256" key="3">
    <source>
        <dbReference type="ARBA" id="ARBA00012584"/>
    </source>
</evidence>
<dbReference type="GO" id="GO:0005737">
    <property type="term" value="C:cytoplasm"/>
    <property type="evidence" value="ECO:0007669"/>
    <property type="project" value="UniProtKB-SubCell"/>
</dbReference>
<evidence type="ECO:0000256" key="7">
    <source>
        <dbReference type="ARBA" id="ARBA00022695"/>
    </source>
</evidence>
<dbReference type="PANTHER" id="PTHR17490:SF16">
    <property type="entry name" value="THREONYLCARBAMOYL-AMP SYNTHASE"/>
    <property type="match status" value="1"/>
</dbReference>
<comment type="subcellular location">
    <subcellularLocation>
        <location evidence="1">Cytoplasm</location>
    </subcellularLocation>
</comment>
<evidence type="ECO:0000256" key="2">
    <source>
        <dbReference type="ARBA" id="ARBA00007663"/>
    </source>
</evidence>
<dbReference type="Pfam" id="PF01300">
    <property type="entry name" value="Sua5_yciO_yrdC"/>
    <property type="match status" value="1"/>
</dbReference>
<gene>
    <name evidence="13" type="ORF">EAX61_07490</name>
</gene>
<evidence type="ECO:0000256" key="8">
    <source>
        <dbReference type="ARBA" id="ARBA00022741"/>
    </source>
</evidence>
<dbReference type="InterPro" id="IPR017945">
    <property type="entry name" value="DHBP_synth_RibB-like_a/b_dom"/>
</dbReference>
<dbReference type="GO" id="GO:0000049">
    <property type="term" value="F:tRNA binding"/>
    <property type="evidence" value="ECO:0007669"/>
    <property type="project" value="TreeGrafter"/>
</dbReference>
<sequence length="186" mass="20803">MKKLHDEALAVLKRGGLILYPTDTVWGIGCDATNADAVDRVYKLKQRTQDMPLICLVSDYKMLNMFVEEIPEVAYDILKFAGKPTTLVLEDPIRIAQNVVAADNTLGFRVCREKFCNFLVKKFRKPIVSTSANVVGETTPMSFKEISPVILEGVDYIVDLHKNKKSSKPSAVIKLTKDGKVTVIRK</sequence>
<dbReference type="Proteomes" id="UP000281985">
    <property type="component" value="Unassembled WGS sequence"/>
</dbReference>
<dbReference type="EC" id="2.7.7.87" evidence="3"/>
<evidence type="ECO:0000259" key="12">
    <source>
        <dbReference type="PROSITE" id="PS51163"/>
    </source>
</evidence>
<evidence type="ECO:0000256" key="1">
    <source>
        <dbReference type="ARBA" id="ARBA00004496"/>
    </source>
</evidence>
<name>A0A3M0GAB8_9FLAO</name>
<comment type="similarity">
    <text evidence="2">Belongs to the SUA5 family.</text>
</comment>
<dbReference type="PROSITE" id="PS51163">
    <property type="entry name" value="YRDC"/>
    <property type="match status" value="1"/>
</dbReference>
<evidence type="ECO:0000256" key="4">
    <source>
        <dbReference type="ARBA" id="ARBA00022490"/>
    </source>
</evidence>
<organism evidence="13 14">
    <name type="scientific">Dokdonia sinensis</name>
    <dbReference type="NCBI Taxonomy" id="2479847"/>
    <lineage>
        <taxon>Bacteria</taxon>
        <taxon>Pseudomonadati</taxon>
        <taxon>Bacteroidota</taxon>
        <taxon>Flavobacteriia</taxon>
        <taxon>Flavobacteriales</taxon>
        <taxon>Flavobacteriaceae</taxon>
        <taxon>Dokdonia</taxon>
    </lineage>
</organism>
<evidence type="ECO:0000313" key="14">
    <source>
        <dbReference type="Proteomes" id="UP000281985"/>
    </source>
</evidence>
<proteinExistence type="inferred from homology"/>
<dbReference type="InterPro" id="IPR050156">
    <property type="entry name" value="TC-AMP_synthase_SUA5"/>
</dbReference>
<keyword evidence="9" id="KW-0067">ATP-binding</keyword>
<evidence type="ECO:0000256" key="5">
    <source>
        <dbReference type="ARBA" id="ARBA00022679"/>
    </source>
</evidence>
<keyword evidence="14" id="KW-1185">Reference proteome</keyword>
<comment type="catalytic activity">
    <reaction evidence="11">
        <text>L-threonine + hydrogencarbonate + ATP = L-threonylcarbamoyladenylate + diphosphate + H2O</text>
        <dbReference type="Rhea" id="RHEA:36407"/>
        <dbReference type="ChEBI" id="CHEBI:15377"/>
        <dbReference type="ChEBI" id="CHEBI:17544"/>
        <dbReference type="ChEBI" id="CHEBI:30616"/>
        <dbReference type="ChEBI" id="CHEBI:33019"/>
        <dbReference type="ChEBI" id="CHEBI:57926"/>
        <dbReference type="ChEBI" id="CHEBI:73682"/>
        <dbReference type="EC" id="2.7.7.87"/>
    </reaction>
</comment>
<keyword evidence="4" id="KW-0963">Cytoplasm</keyword>
<evidence type="ECO:0000313" key="13">
    <source>
        <dbReference type="EMBL" id="RMB59422.1"/>
    </source>
</evidence>
<keyword evidence="5" id="KW-0808">Transferase</keyword>
<dbReference type="GO" id="GO:0008033">
    <property type="term" value="P:tRNA processing"/>
    <property type="evidence" value="ECO:0007669"/>
    <property type="project" value="UniProtKB-KW"/>
</dbReference>
<protein>
    <recommendedName>
        <fullName evidence="10">L-threonylcarbamoyladenylate synthase</fullName>
        <ecNumber evidence="3">2.7.7.87</ecNumber>
    </recommendedName>
    <alternativeName>
        <fullName evidence="10">L-threonylcarbamoyladenylate synthase</fullName>
    </alternativeName>
</protein>
<dbReference type="GO" id="GO:0005524">
    <property type="term" value="F:ATP binding"/>
    <property type="evidence" value="ECO:0007669"/>
    <property type="project" value="UniProtKB-KW"/>
</dbReference>
<dbReference type="GO" id="GO:0061710">
    <property type="term" value="F:L-threonylcarbamoyladenylate synthase"/>
    <property type="evidence" value="ECO:0007669"/>
    <property type="project" value="UniProtKB-EC"/>
</dbReference>
<evidence type="ECO:0000256" key="6">
    <source>
        <dbReference type="ARBA" id="ARBA00022694"/>
    </source>
</evidence>
<dbReference type="AlphaFoldDB" id="A0A3M0GAB8"/>
<dbReference type="NCBIfam" id="TIGR00057">
    <property type="entry name" value="L-threonylcarbamoyladenylate synthase"/>
    <property type="match status" value="1"/>
</dbReference>
<dbReference type="GO" id="GO:0003725">
    <property type="term" value="F:double-stranded RNA binding"/>
    <property type="evidence" value="ECO:0007669"/>
    <property type="project" value="InterPro"/>
</dbReference>
<feature type="domain" description="YrdC-like" evidence="12">
    <location>
        <begin position="2"/>
        <end position="186"/>
    </location>
</feature>
<dbReference type="InterPro" id="IPR006070">
    <property type="entry name" value="Sua5-like_dom"/>
</dbReference>
<evidence type="ECO:0000256" key="9">
    <source>
        <dbReference type="ARBA" id="ARBA00022840"/>
    </source>
</evidence>
<dbReference type="OrthoDB" id="9814580at2"/>
<dbReference type="Gene3D" id="3.90.870.10">
    <property type="entry name" value="DHBP synthase"/>
    <property type="match status" value="1"/>
</dbReference>
<dbReference type="PANTHER" id="PTHR17490">
    <property type="entry name" value="SUA5"/>
    <property type="match status" value="1"/>
</dbReference>
<dbReference type="EMBL" id="REFV01000006">
    <property type="protein sequence ID" value="RMB59422.1"/>
    <property type="molecule type" value="Genomic_DNA"/>
</dbReference>
<dbReference type="GO" id="GO:0006450">
    <property type="term" value="P:regulation of translational fidelity"/>
    <property type="evidence" value="ECO:0007669"/>
    <property type="project" value="TreeGrafter"/>
</dbReference>
<accession>A0A3M0GAB8</accession>
<keyword evidence="8" id="KW-0547">Nucleotide-binding</keyword>
<dbReference type="SUPFAM" id="SSF55821">
    <property type="entry name" value="YrdC/RibB"/>
    <property type="match status" value="1"/>
</dbReference>